<protein>
    <submittedName>
        <fullName evidence="1">Uncharacterized protein</fullName>
    </submittedName>
</protein>
<dbReference type="KEGG" id="smo:SELMODRAFT_407013"/>
<name>D8R3M4_SELML</name>
<evidence type="ECO:0000313" key="2">
    <source>
        <dbReference type="Proteomes" id="UP000001514"/>
    </source>
</evidence>
<dbReference type="STRING" id="88036.D8R3M4"/>
<sequence>MTSAGPMDALSWQYDMADLTTWRMTQLRTSAGVIRGTFVAVIKPSSLGGSETSCISKCVGRNIEATGIVSKALFNADAKRVNIPTSGFGWCARSELGRALPDEDFHQAVVLVFANKQDAMAPAVITAILSTTNIVLLGTADSMEQPGLSQETYERLRECCIFKPVFASPRGYRVHQWRRHVLARSSAASSKSAVKDIIAGKNGFHGQPLSDVLQGKIERTSFKTPEHKIFPSVAPATKALLPGIASKIASASPEKMLLSRMLSNAQLPNDVRLTGSKWPSSSEMSTLPIRSSCSGHCVTAAGAFFGPERNWWTERMLWG</sequence>
<dbReference type="SUPFAM" id="SSF144122">
    <property type="entry name" value="Tim10-like"/>
    <property type="match status" value="1"/>
</dbReference>
<dbReference type="InParanoid" id="D8R3M4"/>
<reference evidence="1 2" key="1">
    <citation type="journal article" date="2011" name="Science">
        <title>The Selaginella genome identifies genetic changes associated with the evolution of vascular plants.</title>
        <authorList>
            <person name="Banks J.A."/>
            <person name="Nishiyama T."/>
            <person name="Hasebe M."/>
            <person name="Bowman J.L."/>
            <person name="Gribskov M."/>
            <person name="dePamphilis C."/>
            <person name="Albert V.A."/>
            <person name="Aono N."/>
            <person name="Aoyama T."/>
            <person name="Ambrose B.A."/>
            <person name="Ashton N.W."/>
            <person name="Axtell M.J."/>
            <person name="Barker E."/>
            <person name="Barker M.S."/>
            <person name="Bennetzen J.L."/>
            <person name="Bonawitz N.D."/>
            <person name="Chapple C."/>
            <person name="Cheng C."/>
            <person name="Correa L.G."/>
            <person name="Dacre M."/>
            <person name="DeBarry J."/>
            <person name="Dreyer I."/>
            <person name="Elias M."/>
            <person name="Engstrom E.M."/>
            <person name="Estelle M."/>
            <person name="Feng L."/>
            <person name="Finet C."/>
            <person name="Floyd S.K."/>
            <person name="Frommer W.B."/>
            <person name="Fujita T."/>
            <person name="Gramzow L."/>
            <person name="Gutensohn M."/>
            <person name="Harholt J."/>
            <person name="Hattori M."/>
            <person name="Heyl A."/>
            <person name="Hirai T."/>
            <person name="Hiwatashi Y."/>
            <person name="Ishikawa M."/>
            <person name="Iwata M."/>
            <person name="Karol K.G."/>
            <person name="Koehler B."/>
            <person name="Kolukisaoglu U."/>
            <person name="Kubo M."/>
            <person name="Kurata T."/>
            <person name="Lalonde S."/>
            <person name="Li K."/>
            <person name="Li Y."/>
            <person name="Litt A."/>
            <person name="Lyons E."/>
            <person name="Manning G."/>
            <person name="Maruyama T."/>
            <person name="Michael T.P."/>
            <person name="Mikami K."/>
            <person name="Miyazaki S."/>
            <person name="Morinaga S."/>
            <person name="Murata T."/>
            <person name="Mueller-Roeber B."/>
            <person name="Nelson D.R."/>
            <person name="Obara M."/>
            <person name="Oguri Y."/>
            <person name="Olmstead R.G."/>
            <person name="Onodera N."/>
            <person name="Petersen B.L."/>
            <person name="Pils B."/>
            <person name="Prigge M."/>
            <person name="Rensing S.A."/>
            <person name="Riano-Pachon D.M."/>
            <person name="Roberts A.W."/>
            <person name="Sato Y."/>
            <person name="Scheller H.V."/>
            <person name="Schulz B."/>
            <person name="Schulz C."/>
            <person name="Shakirov E.V."/>
            <person name="Shibagaki N."/>
            <person name="Shinohara N."/>
            <person name="Shippen D.E."/>
            <person name="Soerensen I."/>
            <person name="Sotooka R."/>
            <person name="Sugimoto N."/>
            <person name="Sugita M."/>
            <person name="Sumikawa N."/>
            <person name="Tanurdzic M."/>
            <person name="Theissen G."/>
            <person name="Ulvskov P."/>
            <person name="Wakazuki S."/>
            <person name="Weng J.K."/>
            <person name="Willats W.W."/>
            <person name="Wipf D."/>
            <person name="Wolf P.G."/>
            <person name="Yang L."/>
            <person name="Zimmer A.D."/>
            <person name="Zhu Q."/>
            <person name="Mitros T."/>
            <person name="Hellsten U."/>
            <person name="Loque D."/>
            <person name="Otillar R."/>
            <person name="Salamov A."/>
            <person name="Schmutz J."/>
            <person name="Shapiro H."/>
            <person name="Lindquist E."/>
            <person name="Lucas S."/>
            <person name="Rokhsar D."/>
            <person name="Grigoriev I.V."/>
        </authorList>
    </citation>
    <scope>NUCLEOTIDE SEQUENCE [LARGE SCALE GENOMIC DNA]</scope>
</reference>
<keyword evidence="2" id="KW-1185">Reference proteome</keyword>
<dbReference type="Gramene" id="EFJ32968">
    <property type="protein sequence ID" value="EFJ32968"/>
    <property type="gene ID" value="SELMODRAFT_407013"/>
</dbReference>
<dbReference type="InterPro" id="IPR035427">
    <property type="entry name" value="Tim10-like_dom_sf"/>
</dbReference>
<dbReference type="EMBL" id="GL377571">
    <property type="protein sequence ID" value="EFJ32968.1"/>
    <property type="molecule type" value="Genomic_DNA"/>
</dbReference>
<dbReference type="Proteomes" id="UP000001514">
    <property type="component" value="Unassembled WGS sequence"/>
</dbReference>
<accession>D8R3M4</accession>
<dbReference type="HOGENOM" id="CLU_872634_0_0_1"/>
<proteinExistence type="predicted"/>
<organism evidence="2">
    <name type="scientific">Selaginella moellendorffii</name>
    <name type="common">Spikemoss</name>
    <dbReference type="NCBI Taxonomy" id="88036"/>
    <lineage>
        <taxon>Eukaryota</taxon>
        <taxon>Viridiplantae</taxon>
        <taxon>Streptophyta</taxon>
        <taxon>Embryophyta</taxon>
        <taxon>Tracheophyta</taxon>
        <taxon>Lycopodiopsida</taxon>
        <taxon>Selaginellales</taxon>
        <taxon>Selaginellaceae</taxon>
        <taxon>Selaginella</taxon>
    </lineage>
</organism>
<evidence type="ECO:0000313" key="1">
    <source>
        <dbReference type="EMBL" id="EFJ32968.1"/>
    </source>
</evidence>
<gene>
    <name evidence="1" type="ORF">SELMODRAFT_407013</name>
</gene>
<dbReference type="AlphaFoldDB" id="D8R3M4"/>